<dbReference type="CDD" id="cd00383">
    <property type="entry name" value="trans_reg_C"/>
    <property type="match status" value="1"/>
</dbReference>
<reference evidence="11" key="1">
    <citation type="submission" date="2023-05" db="EMBL/GenBank/DDBJ databases">
        <title>Comparative genomics of Bacillaceae isolates and their secondary metabolite potential.</title>
        <authorList>
            <person name="Song L."/>
            <person name="Nielsen L.J."/>
            <person name="Mohite O."/>
            <person name="Xu X."/>
            <person name="Weber T."/>
            <person name="Kovacs A.T."/>
        </authorList>
    </citation>
    <scope>NUCLEOTIDE SEQUENCE</scope>
    <source>
        <strain evidence="11">XLM17</strain>
    </source>
</reference>
<evidence type="ECO:0000256" key="5">
    <source>
        <dbReference type="ARBA" id="ARBA00023125"/>
    </source>
</evidence>
<dbReference type="PROSITE" id="PS51755">
    <property type="entry name" value="OMPR_PHOB"/>
    <property type="match status" value="1"/>
</dbReference>
<dbReference type="Gene3D" id="1.10.10.10">
    <property type="entry name" value="Winged helix-like DNA-binding domain superfamily/Winged helix DNA-binding domain"/>
    <property type="match status" value="1"/>
</dbReference>
<dbReference type="SUPFAM" id="SSF52172">
    <property type="entry name" value="CheY-like"/>
    <property type="match status" value="1"/>
</dbReference>
<dbReference type="FunFam" id="1.10.10.10:FF:000018">
    <property type="entry name" value="DNA-binding response regulator ResD"/>
    <property type="match status" value="1"/>
</dbReference>
<dbReference type="InterPro" id="IPR039420">
    <property type="entry name" value="WalR-like"/>
</dbReference>
<accession>A0AA95SDE3</accession>
<dbReference type="GO" id="GO:0000156">
    <property type="term" value="F:phosphorelay response regulator activity"/>
    <property type="evidence" value="ECO:0007669"/>
    <property type="project" value="TreeGrafter"/>
</dbReference>
<dbReference type="Pfam" id="PF00072">
    <property type="entry name" value="Response_reg"/>
    <property type="match status" value="1"/>
</dbReference>
<dbReference type="Pfam" id="PF00486">
    <property type="entry name" value="Trans_reg_C"/>
    <property type="match status" value="1"/>
</dbReference>
<protein>
    <submittedName>
        <fullName evidence="11">Response regulator transcription factor</fullName>
    </submittedName>
</protein>
<evidence type="ECO:0000313" key="12">
    <source>
        <dbReference type="Proteomes" id="UP001178288"/>
    </source>
</evidence>
<dbReference type="GO" id="GO:0006355">
    <property type="term" value="P:regulation of DNA-templated transcription"/>
    <property type="evidence" value="ECO:0007669"/>
    <property type="project" value="InterPro"/>
</dbReference>
<dbReference type="PANTHER" id="PTHR48111">
    <property type="entry name" value="REGULATOR OF RPOS"/>
    <property type="match status" value="1"/>
</dbReference>
<dbReference type="Gene3D" id="6.10.250.690">
    <property type="match status" value="1"/>
</dbReference>
<evidence type="ECO:0000256" key="1">
    <source>
        <dbReference type="ARBA" id="ARBA00004496"/>
    </source>
</evidence>
<evidence type="ECO:0000256" key="8">
    <source>
        <dbReference type="PROSITE-ProRule" id="PRU01091"/>
    </source>
</evidence>
<evidence type="ECO:0000259" key="10">
    <source>
        <dbReference type="PROSITE" id="PS51755"/>
    </source>
</evidence>
<evidence type="ECO:0000256" key="4">
    <source>
        <dbReference type="ARBA" id="ARBA00023015"/>
    </source>
</evidence>
<keyword evidence="4" id="KW-0805">Transcription regulation</keyword>
<feature type="domain" description="Response regulatory" evidence="9">
    <location>
        <begin position="5"/>
        <end position="118"/>
    </location>
</feature>
<dbReference type="InterPro" id="IPR011006">
    <property type="entry name" value="CheY-like_superfamily"/>
</dbReference>
<dbReference type="PANTHER" id="PTHR48111:SF40">
    <property type="entry name" value="PHOSPHATE REGULON TRANSCRIPTIONAL REGULATORY PROTEIN PHOB"/>
    <property type="match status" value="1"/>
</dbReference>
<dbReference type="InterPro" id="IPR001867">
    <property type="entry name" value="OmpR/PhoB-type_DNA-bd"/>
</dbReference>
<evidence type="ECO:0000256" key="6">
    <source>
        <dbReference type="ARBA" id="ARBA00023163"/>
    </source>
</evidence>
<dbReference type="PROSITE" id="PS50110">
    <property type="entry name" value="RESPONSE_REGULATORY"/>
    <property type="match status" value="1"/>
</dbReference>
<gene>
    <name evidence="11" type="ORF">QNH39_01155</name>
</gene>
<evidence type="ECO:0000313" key="11">
    <source>
        <dbReference type="EMBL" id="WHY88917.1"/>
    </source>
</evidence>
<keyword evidence="5 8" id="KW-0238">DNA-binding</keyword>
<dbReference type="AlphaFoldDB" id="A0AA95SDE3"/>
<dbReference type="GO" id="GO:0000976">
    <property type="term" value="F:transcription cis-regulatory region binding"/>
    <property type="evidence" value="ECO:0007669"/>
    <property type="project" value="TreeGrafter"/>
</dbReference>
<feature type="DNA-binding region" description="OmpR/PhoB-type" evidence="8">
    <location>
        <begin position="137"/>
        <end position="236"/>
    </location>
</feature>
<proteinExistence type="predicted"/>
<dbReference type="SMART" id="SM00862">
    <property type="entry name" value="Trans_reg_C"/>
    <property type="match status" value="1"/>
</dbReference>
<evidence type="ECO:0000256" key="7">
    <source>
        <dbReference type="PROSITE-ProRule" id="PRU00169"/>
    </source>
</evidence>
<dbReference type="GO" id="GO:0032993">
    <property type="term" value="C:protein-DNA complex"/>
    <property type="evidence" value="ECO:0007669"/>
    <property type="project" value="TreeGrafter"/>
</dbReference>
<dbReference type="SMART" id="SM00448">
    <property type="entry name" value="REC"/>
    <property type="match status" value="1"/>
</dbReference>
<keyword evidence="3" id="KW-0902">Two-component regulatory system</keyword>
<evidence type="ECO:0000259" key="9">
    <source>
        <dbReference type="PROSITE" id="PS50110"/>
    </source>
</evidence>
<evidence type="ECO:0000256" key="2">
    <source>
        <dbReference type="ARBA" id="ARBA00022553"/>
    </source>
</evidence>
<dbReference type="InterPro" id="IPR036388">
    <property type="entry name" value="WH-like_DNA-bd_sf"/>
</dbReference>
<sequence length="239" mass="27058">MMEDLILVVDDDLDIREVLNLFLTKEGYKVLLAENGEVAITLSEKHNIDLILLDVMMPGLDGFETCQAIRNKTNVPILFLSAKEDDIDKILGLRIGGDDYITKPFSPGVLVAKIKAQLRRVKQNSYENKNALNKRENPILYFPGFTIDTDSCVVKREELIISLPAKEYQLLCVLASNVNRVYSVEQLFQLIWGEDSLGDNRTVMVHISNLRKKIETNPAKPVFIQTVRGIGYKFTDPSE</sequence>
<keyword evidence="6" id="KW-0804">Transcription</keyword>
<dbReference type="Gene3D" id="3.40.50.2300">
    <property type="match status" value="1"/>
</dbReference>
<keyword evidence="12" id="KW-1185">Reference proteome</keyword>
<dbReference type="KEGG" id="nnv:QNH39_01155"/>
<dbReference type="InterPro" id="IPR001789">
    <property type="entry name" value="Sig_transdc_resp-reg_receiver"/>
</dbReference>
<dbReference type="EMBL" id="CP126114">
    <property type="protein sequence ID" value="WHY88917.1"/>
    <property type="molecule type" value="Genomic_DNA"/>
</dbReference>
<dbReference type="InterPro" id="IPR016032">
    <property type="entry name" value="Sig_transdc_resp-reg_C-effctor"/>
</dbReference>
<evidence type="ECO:0000256" key="3">
    <source>
        <dbReference type="ARBA" id="ARBA00023012"/>
    </source>
</evidence>
<dbReference type="CDD" id="cd17574">
    <property type="entry name" value="REC_OmpR"/>
    <property type="match status" value="1"/>
</dbReference>
<dbReference type="FunFam" id="3.40.50.2300:FF:000001">
    <property type="entry name" value="DNA-binding response regulator PhoB"/>
    <property type="match status" value="1"/>
</dbReference>
<feature type="modified residue" description="4-aspartylphosphate" evidence="7">
    <location>
        <position position="54"/>
    </location>
</feature>
<dbReference type="GO" id="GO:0005829">
    <property type="term" value="C:cytosol"/>
    <property type="evidence" value="ECO:0007669"/>
    <property type="project" value="TreeGrafter"/>
</dbReference>
<feature type="domain" description="OmpR/PhoB-type" evidence="10">
    <location>
        <begin position="137"/>
        <end position="236"/>
    </location>
</feature>
<dbReference type="Proteomes" id="UP001178288">
    <property type="component" value="Chromosome"/>
</dbReference>
<organism evidence="11 12">
    <name type="scientific">Neobacillus novalis</name>
    <dbReference type="NCBI Taxonomy" id="220687"/>
    <lineage>
        <taxon>Bacteria</taxon>
        <taxon>Bacillati</taxon>
        <taxon>Bacillota</taxon>
        <taxon>Bacilli</taxon>
        <taxon>Bacillales</taxon>
        <taxon>Bacillaceae</taxon>
        <taxon>Neobacillus</taxon>
    </lineage>
</organism>
<keyword evidence="2 7" id="KW-0597">Phosphoprotein</keyword>
<name>A0AA95SDE3_9BACI</name>
<comment type="subcellular location">
    <subcellularLocation>
        <location evidence="1">Cytoplasm</location>
    </subcellularLocation>
</comment>
<dbReference type="SUPFAM" id="SSF46894">
    <property type="entry name" value="C-terminal effector domain of the bipartite response regulators"/>
    <property type="match status" value="1"/>
</dbReference>